<dbReference type="InterPro" id="IPR052518">
    <property type="entry name" value="CHR_Transporter"/>
</dbReference>
<dbReference type="GO" id="GO:0015109">
    <property type="term" value="F:chromate transmembrane transporter activity"/>
    <property type="evidence" value="ECO:0007669"/>
    <property type="project" value="InterPro"/>
</dbReference>
<feature type="transmembrane region" description="Helical" evidence="7">
    <location>
        <begin position="123"/>
        <end position="141"/>
    </location>
</feature>
<dbReference type="RefSeq" id="WP_005843003.1">
    <property type="nucleotide sequence ID" value="NZ_JNHM01000020.1"/>
</dbReference>
<dbReference type="PANTHER" id="PTHR43663">
    <property type="entry name" value="CHROMATE TRANSPORT PROTEIN-RELATED"/>
    <property type="match status" value="1"/>
</dbReference>
<feature type="transmembrane region" description="Helical" evidence="7">
    <location>
        <begin position="7"/>
        <end position="28"/>
    </location>
</feature>
<comment type="caution">
    <text evidence="8">The sequence shown here is derived from an EMBL/GenBank/DDBJ whole genome shotgun (WGS) entry which is preliminary data.</text>
</comment>
<evidence type="ECO:0000256" key="3">
    <source>
        <dbReference type="ARBA" id="ARBA00022475"/>
    </source>
</evidence>
<feature type="transmembrane region" description="Helical" evidence="7">
    <location>
        <begin position="173"/>
        <end position="189"/>
    </location>
</feature>
<evidence type="ECO:0000256" key="6">
    <source>
        <dbReference type="ARBA" id="ARBA00023136"/>
    </source>
</evidence>
<sequence length="190" mass="21053">MIFLYLFYTFCKIGLFGFGGGYAMLSMIQGEVVTRYNWISASEFTDIIAISQMTPGPIGINSATYVGYTAVLNAGYNESWAIFGSCIATFAVVFPSFILMVIISRFFLKYQKHPVVEAVFKGLRPAVVGLLAAAALVLMNAENFGSYQIDLYQFIISIIIFLVTFIGTRKYKINPILMIILCGVAGFLLY</sequence>
<protein>
    <submittedName>
        <fullName evidence="8">Chromate transporter family protein</fullName>
    </submittedName>
</protein>
<dbReference type="PANTHER" id="PTHR43663:SF1">
    <property type="entry name" value="CHROMATE TRANSPORTER"/>
    <property type="match status" value="1"/>
</dbReference>
<keyword evidence="5 7" id="KW-1133">Transmembrane helix</keyword>
<keyword evidence="6 7" id="KW-0472">Membrane</keyword>
<evidence type="ECO:0000256" key="5">
    <source>
        <dbReference type="ARBA" id="ARBA00022989"/>
    </source>
</evidence>
<dbReference type="Pfam" id="PF02417">
    <property type="entry name" value="Chromate_transp"/>
    <property type="match status" value="1"/>
</dbReference>
<dbReference type="EMBL" id="JNHM01000020">
    <property type="protein sequence ID" value="KDS54623.1"/>
    <property type="molecule type" value="Genomic_DNA"/>
</dbReference>
<comment type="subcellular location">
    <subcellularLocation>
        <location evidence="1">Cell membrane</location>
        <topology evidence="1">Multi-pass membrane protein</topology>
    </subcellularLocation>
</comment>
<dbReference type="AlphaFoldDB" id="A0A069SSE2"/>
<gene>
    <name evidence="8" type="ORF">M099_1721</name>
</gene>
<reference evidence="8 9" key="1">
    <citation type="submission" date="2014-04" db="EMBL/GenBank/DDBJ databases">
        <authorList>
            <person name="Sears C."/>
            <person name="Carroll K."/>
            <person name="Sack B.R."/>
            <person name="Qadri F."/>
            <person name="Myers L.L."/>
            <person name="Chung G.-T."/>
            <person name="Escheverria P."/>
            <person name="Fraser C.M."/>
            <person name="Sadzewicz L."/>
            <person name="Shefchek K.A."/>
            <person name="Tallon L."/>
            <person name="Das S.P."/>
            <person name="Daugherty S."/>
            <person name="Mongodin E.F."/>
        </authorList>
    </citation>
    <scope>NUCLEOTIDE SEQUENCE [LARGE SCALE GENOMIC DNA]</scope>
    <source>
        <strain evidence="8 9">3975 RP4</strain>
    </source>
</reference>
<dbReference type="GeneID" id="5301051"/>
<proteinExistence type="inferred from homology"/>
<evidence type="ECO:0000313" key="9">
    <source>
        <dbReference type="Proteomes" id="UP000027661"/>
    </source>
</evidence>
<name>A0A069SSE2_PHOVU</name>
<dbReference type="Proteomes" id="UP000027661">
    <property type="component" value="Unassembled WGS sequence"/>
</dbReference>
<evidence type="ECO:0000313" key="8">
    <source>
        <dbReference type="EMBL" id="KDS54623.1"/>
    </source>
</evidence>
<feature type="transmembrane region" description="Helical" evidence="7">
    <location>
        <begin position="147"/>
        <end position="166"/>
    </location>
</feature>
<dbReference type="InterPro" id="IPR003370">
    <property type="entry name" value="Chromate_transpt"/>
</dbReference>
<evidence type="ECO:0000256" key="7">
    <source>
        <dbReference type="SAM" id="Phobius"/>
    </source>
</evidence>
<keyword evidence="4 7" id="KW-0812">Transmembrane</keyword>
<dbReference type="PATRIC" id="fig|1339352.3.peg.1671"/>
<dbReference type="GO" id="GO:0005886">
    <property type="term" value="C:plasma membrane"/>
    <property type="evidence" value="ECO:0007669"/>
    <property type="project" value="UniProtKB-SubCell"/>
</dbReference>
<organism evidence="8 9">
    <name type="scientific">Phocaeicola vulgatus str. 3975 RP4</name>
    <dbReference type="NCBI Taxonomy" id="1339352"/>
    <lineage>
        <taxon>Bacteria</taxon>
        <taxon>Pseudomonadati</taxon>
        <taxon>Bacteroidota</taxon>
        <taxon>Bacteroidia</taxon>
        <taxon>Bacteroidales</taxon>
        <taxon>Bacteroidaceae</taxon>
        <taxon>Phocaeicola</taxon>
    </lineage>
</organism>
<evidence type="ECO:0000256" key="2">
    <source>
        <dbReference type="ARBA" id="ARBA00005262"/>
    </source>
</evidence>
<feature type="transmembrane region" description="Helical" evidence="7">
    <location>
        <begin position="80"/>
        <end position="103"/>
    </location>
</feature>
<evidence type="ECO:0000256" key="1">
    <source>
        <dbReference type="ARBA" id="ARBA00004651"/>
    </source>
</evidence>
<accession>A0A069SSE2</accession>
<evidence type="ECO:0000256" key="4">
    <source>
        <dbReference type="ARBA" id="ARBA00022692"/>
    </source>
</evidence>
<keyword evidence="3" id="KW-1003">Cell membrane</keyword>
<comment type="similarity">
    <text evidence="2">Belongs to the chromate ion transporter (CHR) (TC 2.A.51) family.</text>
</comment>